<evidence type="ECO:0000256" key="1">
    <source>
        <dbReference type="SAM" id="MobiDB-lite"/>
    </source>
</evidence>
<keyword evidence="3" id="KW-1185">Reference proteome</keyword>
<protein>
    <recommendedName>
        <fullName evidence="4">MIT domain-containing protein</fullName>
    </recommendedName>
</protein>
<reference evidence="2 3" key="1">
    <citation type="journal article" date="2024" name="IMA Fungus">
        <title>Apiospora arundinis, a panoply of carbohydrate-active enzymes and secondary metabolites.</title>
        <authorList>
            <person name="Sorensen T."/>
            <person name="Petersen C."/>
            <person name="Muurmann A.T."/>
            <person name="Christiansen J.V."/>
            <person name="Brundto M.L."/>
            <person name="Overgaard C.K."/>
            <person name="Boysen A.T."/>
            <person name="Wollenberg R.D."/>
            <person name="Larsen T.O."/>
            <person name="Sorensen J.L."/>
            <person name="Nielsen K.L."/>
            <person name="Sondergaard T.E."/>
        </authorList>
    </citation>
    <scope>NUCLEOTIDE SEQUENCE [LARGE SCALE GENOMIC DNA]</scope>
    <source>
        <strain evidence="2 3">AAU 773</strain>
    </source>
</reference>
<feature type="region of interest" description="Disordered" evidence="1">
    <location>
        <begin position="104"/>
        <end position="127"/>
    </location>
</feature>
<name>A0ABR2JHW3_9PEZI</name>
<proteinExistence type="predicted"/>
<accession>A0ABR2JHW3</accession>
<evidence type="ECO:0008006" key="4">
    <source>
        <dbReference type="Google" id="ProtNLM"/>
    </source>
</evidence>
<dbReference type="Proteomes" id="UP001390339">
    <property type="component" value="Unassembled WGS sequence"/>
</dbReference>
<organism evidence="2 3">
    <name type="scientific">Apiospora arundinis</name>
    <dbReference type="NCBI Taxonomy" id="335852"/>
    <lineage>
        <taxon>Eukaryota</taxon>
        <taxon>Fungi</taxon>
        <taxon>Dikarya</taxon>
        <taxon>Ascomycota</taxon>
        <taxon>Pezizomycotina</taxon>
        <taxon>Sordariomycetes</taxon>
        <taxon>Xylariomycetidae</taxon>
        <taxon>Amphisphaeriales</taxon>
        <taxon>Apiosporaceae</taxon>
        <taxon>Apiospora</taxon>
    </lineage>
</organism>
<gene>
    <name evidence="2" type="ORF">PGQ11_002339</name>
</gene>
<comment type="caution">
    <text evidence="2">The sequence shown here is derived from an EMBL/GenBank/DDBJ whole genome shotgun (WGS) entry which is preliminary data.</text>
</comment>
<dbReference type="EMBL" id="JAPCWZ010000002">
    <property type="protein sequence ID" value="KAK8877393.1"/>
    <property type="molecule type" value="Genomic_DNA"/>
</dbReference>
<sequence>MDTTTEEPFRAEMLAIYNSSQAILNSNACLARSQYHEALELADAAADLAEAAQLGDETLKRCRELQAYCLSLLREKYRLSEDYERDQYERSAAAKRAYTFSFASTDASSSPHSGEELKGFGSTGSWGRSLSIKWVDQVA</sequence>
<evidence type="ECO:0000313" key="3">
    <source>
        <dbReference type="Proteomes" id="UP001390339"/>
    </source>
</evidence>
<evidence type="ECO:0000313" key="2">
    <source>
        <dbReference type="EMBL" id="KAK8877393.1"/>
    </source>
</evidence>